<evidence type="ECO:0000256" key="2">
    <source>
        <dbReference type="ARBA" id="ARBA00005896"/>
    </source>
</evidence>
<dbReference type="FunFam" id="3.60.130.10:FF:000003">
    <property type="entry name" value="Alpha-ketoglutarate-dependent taurine dioxygenase"/>
    <property type="match status" value="1"/>
</dbReference>
<keyword evidence="3" id="KW-0479">Metal-binding</keyword>
<evidence type="ECO:0000313" key="9">
    <source>
        <dbReference type="Proteomes" id="UP000242525"/>
    </source>
</evidence>
<dbReference type="STRING" id="1173061.A0A0J9X7D9"/>
<evidence type="ECO:0000256" key="1">
    <source>
        <dbReference type="ARBA" id="ARBA00001954"/>
    </source>
</evidence>
<evidence type="ECO:0000256" key="5">
    <source>
        <dbReference type="ARBA" id="ARBA00023002"/>
    </source>
</evidence>
<dbReference type="GO" id="GO:0046872">
    <property type="term" value="F:metal ion binding"/>
    <property type="evidence" value="ECO:0007669"/>
    <property type="project" value="UniProtKB-KW"/>
</dbReference>
<comment type="cofactor">
    <cofactor evidence="1">
        <name>Fe(2+)</name>
        <dbReference type="ChEBI" id="CHEBI:29033"/>
    </cofactor>
</comment>
<comment type="caution">
    <text evidence="8">The sequence shown here is derived from an EMBL/GenBank/DDBJ whole genome shotgun (WGS) entry which is preliminary data.</text>
</comment>
<evidence type="ECO:0000256" key="4">
    <source>
        <dbReference type="ARBA" id="ARBA00022964"/>
    </source>
</evidence>
<organism evidence="8 9">
    <name type="scientific">Geotrichum candidum</name>
    <name type="common">Oospora lactis</name>
    <name type="synonym">Dipodascus geotrichum</name>
    <dbReference type="NCBI Taxonomy" id="1173061"/>
    <lineage>
        <taxon>Eukaryota</taxon>
        <taxon>Fungi</taxon>
        <taxon>Dikarya</taxon>
        <taxon>Ascomycota</taxon>
        <taxon>Saccharomycotina</taxon>
        <taxon>Dipodascomycetes</taxon>
        <taxon>Dipodascales</taxon>
        <taxon>Dipodascaceae</taxon>
        <taxon>Geotrichum</taxon>
    </lineage>
</organism>
<dbReference type="GO" id="GO:0016706">
    <property type="term" value="F:2-oxoglutarate-dependent dioxygenase activity"/>
    <property type="evidence" value="ECO:0007669"/>
    <property type="project" value="TreeGrafter"/>
</dbReference>
<evidence type="ECO:0000256" key="6">
    <source>
        <dbReference type="ARBA" id="ARBA00023004"/>
    </source>
</evidence>
<dbReference type="InterPro" id="IPR003819">
    <property type="entry name" value="TauD/TfdA-like"/>
</dbReference>
<accession>A0A0J9X7D9</accession>
<evidence type="ECO:0000256" key="3">
    <source>
        <dbReference type="ARBA" id="ARBA00022723"/>
    </source>
</evidence>
<dbReference type="Proteomes" id="UP000242525">
    <property type="component" value="Unassembled WGS sequence"/>
</dbReference>
<dbReference type="InterPro" id="IPR042098">
    <property type="entry name" value="TauD-like_sf"/>
</dbReference>
<dbReference type="EMBL" id="CCBN010000004">
    <property type="protein sequence ID" value="CDO53079.1"/>
    <property type="molecule type" value="Genomic_DNA"/>
</dbReference>
<dbReference type="SUPFAM" id="SSF51197">
    <property type="entry name" value="Clavaminate synthase-like"/>
    <property type="match status" value="1"/>
</dbReference>
<dbReference type="PANTHER" id="PTHR30468">
    <property type="entry name" value="ALPHA-KETOGLUTARATE-DEPENDENT SULFONATE DIOXYGENASE"/>
    <property type="match status" value="1"/>
</dbReference>
<reference evidence="8" key="1">
    <citation type="submission" date="2014-03" db="EMBL/GenBank/DDBJ databases">
        <authorList>
            <person name="Casaregola S."/>
        </authorList>
    </citation>
    <scope>NUCLEOTIDE SEQUENCE [LARGE SCALE GENOMIC DNA]</scope>
    <source>
        <strain evidence="8">CLIB 918</strain>
    </source>
</reference>
<dbReference type="Gene3D" id="3.60.130.10">
    <property type="entry name" value="Clavaminate synthase-like"/>
    <property type="match status" value="1"/>
</dbReference>
<comment type="similarity">
    <text evidence="2">Belongs to the TfdA dioxygenase family.</text>
</comment>
<feature type="domain" description="TauD/TfdA-like" evidence="7">
    <location>
        <begin position="101"/>
        <end position="365"/>
    </location>
</feature>
<dbReference type="Pfam" id="PF02668">
    <property type="entry name" value="TauD"/>
    <property type="match status" value="1"/>
</dbReference>
<keyword evidence="9" id="KW-1185">Reference proteome</keyword>
<dbReference type="InterPro" id="IPR051323">
    <property type="entry name" value="AtsK-like"/>
</dbReference>
<dbReference type="PANTHER" id="PTHR30468:SF29">
    <property type="entry name" value="FAMILY TAURINE DIOXYGENASE, PUTATIVE-RELATED"/>
    <property type="match status" value="1"/>
</dbReference>
<dbReference type="OrthoDB" id="10257314at2759"/>
<keyword evidence="6" id="KW-0408">Iron</keyword>
<sequence length="400" mass="44756">MAPIATSPAQPSALEAIKAKTVGHDINAIISGEIDFEKLTITPEESKTKDDSYEFNFLRPAFPDIQLPPIPLKEEQDKAFLADPNNNYANLLRDATSVVHVNPKIGTEITGVDLTTLDDTQKNELALLIARRLVVVFRDQEKLDVYKQIELGKYFGELHVNANTPIPVGYDQHPDLKAIHVVYADEKRRPFADSSTFWHSDVTYEVQPAGYTSLKSLEAPSTGGDTLWSSGYALYDALSPSLQKYLEGLKATHTSLEQGQTIQKLGLPIRRPPITTEHPIVRTHPVTGFKSIFVDRGFTRSIVGVPKSESDAILNYLYTLGSTLQEAQYRLKWNVNDIAFWDNRTTLHSAVFDFYPQRRHGIRVTTQAEVPYFDPNGKSQTEVIEAAIAAKRGDQHVPRN</sequence>
<protein>
    <submittedName>
        <fullName evidence="8">Similar to Saccharomyces cerevisiae YLL057C JLP1 Fe(II)-dependent sulfonate/alpha-ketoglutarate dioxygenase</fullName>
    </submittedName>
</protein>
<evidence type="ECO:0000259" key="7">
    <source>
        <dbReference type="Pfam" id="PF02668"/>
    </source>
</evidence>
<proteinExistence type="inferred from homology"/>
<dbReference type="GO" id="GO:0005737">
    <property type="term" value="C:cytoplasm"/>
    <property type="evidence" value="ECO:0007669"/>
    <property type="project" value="TreeGrafter"/>
</dbReference>
<name>A0A0J9X7D9_GEOCN</name>
<dbReference type="AlphaFoldDB" id="A0A0J9X7D9"/>
<gene>
    <name evidence="8" type="ORF">BN980_GECA04s03981g</name>
</gene>
<keyword evidence="5" id="KW-0560">Oxidoreductase</keyword>
<evidence type="ECO:0000313" key="8">
    <source>
        <dbReference type="EMBL" id="CDO53079.1"/>
    </source>
</evidence>
<keyword evidence="4 8" id="KW-0223">Dioxygenase</keyword>